<protein>
    <submittedName>
        <fullName evidence="3">Uncharacterized protein</fullName>
    </submittedName>
</protein>
<name>A0ABZ2I2U4_9HYPH</name>
<keyword evidence="4" id="KW-1185">Reference proteome</keyword>
<dbReference type="Proteomes" id="UP001369958">
    <property type="component" value="Chromosome"/>
</dbReference>
<organism evidence="3 4">
    <name type="scientific">Pelagibacterium nitratireducens</name>
    <dbReference type="NCBI Taxonomy" id="1046114"/>
    <lineage>
        <taxon>Bacteria</taxon>
        <taxon>Pseudomonadati</taxon>
        <taxon>Pseudomonadota</taxon>
        <taxon>Alphaproteobacteria</taxon>
        <taxon>Hyphomicrobiales</taxon>
        <taxon>Devosiaceae</taxon>
        <taxon>Pelagibacterium</taxon>
    </lineage>
</organism>
<evidence type="ECO:0000313" key="3">
    <source>
        <dbReference type="EMBL" id="WWT34050.1"/>
    </source>
</evidence>
<evidence type="ECO:0000313" key="4">
    <source>
        <dbReference type="Proteomes" id="UP001369958"/>
    </source>
</evidence>
<sequence>MADIDRDYTDRNRTERERVYAVNSGGSAGWWIGGVLVLAVLIIGFIALSGGEPAPVNTVPTAVETTPPATEPAPMTETAPATEPAPALEAAPEATAPVESAPAETAPVEAAPAEAAPAEPAPAQ</sequence>
<evidence type="ECO:0000256" key="2">
    <source>
        <dbReference type="SAM" id="Phobius"/>
    </source>
</evidence>
<keyword evidence="2" id="KW-0472">Membrane</keyword>
<gene>
    <name evidence="3" type="ORF">V6617_06195</name>
</gene>
<feature type="region of interest" description="Disordered" evidence="1">
    <location>
        <begin position="58"/>
        <end position="124"/>
    </location>
</feature>
<dbReference type="EMBL" id="CP146275">
    <property type="protein sequence ID" value="WWT34050.1"/>
    <property type="molecule type" value="Genomic_DNA"/>
</dbReference>
<feature type="compositionally biased region" description="Low complexity" evidence="1">
    <location>
        <begin position="58"/>
        <end position="118"/>
    </location>
</feature>
<proteinExistence type="predicted"/>
<accession>A0ABZ2I2U4</accession>
<evidence type="ECO:0000256" key="1">
    <source>
        <dbReference type="SAM" id="MobiDB-lite"/>
    </source>
</evidence>
<keyword evidence="2" id="KW-0812">Transmembrane</keyword>
<keyword evidence="2" id="KW-1133">Transmembrane helix</keyword>
<dbReference type="RefSeq" id="WP_338609792.1">
    <property type="nucleotide sequence ID" value="NZ_CP146275.1"/>
</dbReference>
<reference evidence="3 4" key="1">
    <citation type="submission" date="2024-02" db="EMBL/GenBank/DDBJ databases">
        <title>Complete genome sequence of Pelagibacterium nitratireducens ZH15.</title>
        <authorList>
            <person name="Zhao L.H."/>
        </authorList>
    </citation>
    <scope>NUCLEOTIDE SEQUENCE [LARGE SCALE GENOMIC DNA]</scope>
    <source>
        <strain evidence="3 4">ZH15</strain>
    </source>
</reference>
<feature type="transmembrane region" description="Helical" evidence="2">
    <location>
        <begin position="28"/>
        <end position="48"/>
    </location>
</feature>